<dbReference type="SMART" id="SM00966">
    <property type="entry name" value="SpoVT_AbrB"/>
    <property type="match status" value="1"/>
</dbReference>
<evidence type="ECO:0000313" key="1">
    <source>
        <dbReference type="EMBL" id="MBF4468745.1"/>
    </source>
</evidence>
<dbReference type="GeneID" id="66132630"/>
<dbReference type="Pfam" id="PF04014">
    <property type="entry name" value="MazE_antitoxin"/>
    <property type="match status" value="1"/>
</dbReference>
<dbReference type="InterPro" id="IPR007159">
    <property type="entry name" value="SpoVT-AbrB_dom"/>
</dbReference>
<dbReference type="InterPro" id="IPR037914">
    <property type="entry name" value="SpoVT-AbrB_sf"/>
</dbReference>
<dbReference type="Gene3D" id="2.10.260.10">
    <property type="match status" value="1"/>
</dbReference>
<gene>
    <name evidence="1" type="ORF">ISP01_05005</name>
</gene>
<protein>
    <submittedName>
        <fullName evidence="1">AbrB/MazE/SpoVT family DNA-binding domain-containing protein</fullName>
    </submittedName>
</protein>
<dbReference type="SUPFAM" id="SSF89447">
    <property type="entry name" value="AbrB/MazE/MraZ-like"/>
    <property type="match status" value="1"/>
</dbReference>
<keyword evidence="1" id="KW-0238">DNA-binding</keyword>
<dbReference type="Proteomes" id="UP000658733">
    <property type="component" value="Unassembled WGS sequence"/>
</dbReference>
<organism evidence="1 2">
    <name type="scientific">Methanobrevibacter arboriphilus</name>
    <dbReference type="NCBI Taxonomy" id="39441"/>
    <lineage>
        <taxon>Archaea</taxon>
        <taxon>Methanobacteriati</taxon>
        <taxon>Methanobacteriota</taxon>
        <taxon>Methanomada group</taxon>
        <taxon>Methanobacteria</taxon>
        <taxon>Methanobacteriales</taxon>
        <taxon>Methanobacteriaceae</taxon>
        <taxon>Methanobrevibacter</taxon>
    </lineage>
</organism>
<dbReference type="GO" id="GO:0003677">
    <property type="term" value="F:DNA binding"/>
    <property type="evidence" value="ECO:0007669"/>
    <property type="project" value="UniProtKB-KW"/>
</dbReference>
<dbReference type="NCBIfam" id="TIGR01439">
    <property type="entry name" value="lp_hng_hel_AbrB"/>
    <property type="match status" value="1"/>
</dbReference>
<name>A0A843AI48_METAZ</name>
<accession>A0A843AI48</accession>
<sequence length="83" mass="9853">MISSKIYDNNQTIIPSEIRKKYNLKPNDIVEWIEDDNGEIKIKFREKSKLRDIIGIIDLETPTDAVELKKMSKHDLKKLKRRL</sequence>
<dbReference type="EMBL" id="JADIIN010000041">
    <property type="protein sequence ID" value="MBF4468745.1"/>
    <property type="molecule type" value="Genomic_DNA"/>
</dbReference>
<dbReference type="AlphaFoldDB" id="A0A843AI48"/>
<dbReference type="RefSeq" id="WP_042701319.1">
    <property type="nucleotide sequence ID" value="NZ_AP019779.1"/>
</dbReference>
<proteinExistence type="predicted"/>
<evidence type="ECO:0000313" key="2">
    <source>
        <dbReference type="Proteomes" id="UP000658733"/>
    </source>
</evidence>
<reference evidence="1" key="1">
    <citation type="submission" date="2020-10" db="EMBL/GenBank/DDBJ databases">
        <title>Dehalococcoides mccartyi of a TCE/Cr reducing biochatode.</title>
        <authorList>
            <person name="Matturro B."/>
        </authorList>
    </citation>
    <scope>NUCLEOTIDE SEQUENCE</scope>
    <source>
        <strain evidence="1">Bin4</strain>
    </source>
</reference>
<comment type="caution">
    <text evidence="1">The sequence shown here is derived from an EMBL/GenBank/DDBJ whole genome shotgun (WGS) entry which is preliminary data.</text>
</comment>